<keyword evidence="3" id="KW-1185">Reference proteome</keyword>
<keyword evidence="1" id="KW-0472">Membrane</keyword>
<comment type="caution">
    <text evidence="2">The sequence shown here is derived from an EMBL/GenBank/DDBJ whole genome shotgun (WGS) entry which is preliminary data.</text>
</comment>
<name>A0A9Q0RCF5_ANAIG</name>
<keyword evidence="1" id="KW-0812">Transmembrane</keyword>
<reference evidence="2" key="1">
    <citation type="submission" date="2022-10" db="EMBL/GenBank/DDBJ databases">
        <title>Novel sulphate-reducing endosymbionts in the free-living metamonad Anaeramoeba.</title>
        <authorList>
            <person name="Jerlstrom-Hultqvist J."/>
            <person name="Cepicka I."/>
            <person name="Gallot-Lavallee L."/>
            <person name="Salas-Leiva D."/>
            <person name="Curtis B.A."/>
            <person name="Zahonova K."/>
            <person name="Pipaliya S."/>
            <person name="Dacks J."/>
            <person name="Roger A.J."/>
        </authorList>
    </citation>
    <scope>NUCLEOTIDE SEQUENCE</scope>
    <source>
        <strain evidence="2">BMAN</strain>
    </source>
</reference>
<feature type="transmembrane region" description="Helical" evidence="1">
    <location>
        <begin position="175"/>
        <end position="196"/>
    </location>
</feature>
<feature type="transmembrane region" description="Helical" evidence="1">
    <location>
        <begin position="97"/>
        <end position="119"/>
    </location>
</feature>
<protein>
    <recommendedName>
        <fullName evidence="4">THH1/TOM1/TOM3 domain-containing protein</fullName>
    </recommendedName>
</protein>
<evidence type="ECO:0008006" key="4">
    <source>
        <dbReference type="Google" id="ProtNLM"/>
    </source>
</evidence>
<evidence type="ECO:0000256" key="1">
    <source>
        <dbReference type="SAM" id="Phobius"/>
    </source>
</evidence>
<evidence type="ECO:0000313" key="2">
    <source>
        <dbReference type="EMBL" id="KAJ5074503.1"/>
    </source>
</evidence>
<accession>A0A9Q0RCF5</accession>
<proteinExistence type="predicted"/>
<evidence type="ECO:0000313" key="3">
    <source>
        <dbReference type="Proteomes" id="UP001149090"/>
    </source>
</evidence>
<feature type="transmembrane region" description="Helical" evidence="1">
    <location>
        <begin position="7"/>
        <end position="29"/>
    </location>
</feature>
<gene>
    <name evidence="2" type="ORF">M0811_01134</name>
</gene>
<dbReference type="EMBL" id="JAPDFW010000070">
    <property type="protein sequence ID" value="KAJ5074503.1"/>
    <property type="molecule type" value="Genomic_DNA"/>
</dbReference>
<keyword evidence="1" id="KW-1133">Transmembrane helix</keyword>
<dbReference type="AlphaFoldDB" id="A0A9Q0RCF5"/>
<feature type="transmembrane region" description="Helical" evidence="1">
    <location>
        <begin position="72"/>
        <end position="91"/>
    </location>
</feature>
<feature type="transmembrane region" description="Helical" evidence="1">
    <location>
        <begin position="35"/>
        <end position="51"/>
    </location>
</feature>
<sequence>MATREEIAIFSVLAILYFILLGFCFLKLWLLLTRQLSQILLSAFFMLIFTLKQHHAWLKRKDETHETSRKAIILFVGLDSLVYVVQIIFNIEVEGGSFYFTASVYLVCAVSLLIFSFILMRLLKNKQQAMNLVSLKKTSIVILICTFLYFVRIIILISVDIYLDDISSNTVAIIQIFYSLFFDMLPITLIAFVLFVTPPKTEDFVPVVTKSIQKSLLENKDKDWVEKQEAITTSSSD</sequence>
<feature type="transmembrane region" description="Helical" evidence="1">
    <location>
        <begin position="140"/>
        <end position="163"/>
    </location>
</feature>
<organism evidence="2 3">
    <name type="scientific">Anaeramoeba ignava</name>
    <name type="common">Anaerobic marine amoeba</name>
    <dbReference type="NCBI Taxonomy" id="1746090"/>
    <lineage>
        <taxon>Eukaryota</taxon>
        <taxon>Metamonada</taxon>
        <taxon>Anaeramoebidae</taxon>
        <taxon>Anaeramoeba</taxon>
    </lineage>
</organism>
<dbReference type="Proteomes" id="UP001149090">
    <property type="component" value="Unassembled WGS sequence"/>
</dbReference>